<keyword evidence="3" id="KW-1185">Reference proteome</keyword>
<evidence type="ECO:0000259" key="1">
    <source>
        <dbReference type="Pfam" id="PF10026"/>
    </source>
</evidence>
<dbReference type="RefSeq" id="WP_028106591.1">
    <property type="nucleotide sequence ID" value="NZ_LVVL01000001.1"/>
</dbReference>
<evidence type="ECO:0000313" key="3">
    <source>
        <dbReference type="Proteomes" id="UP000078447"/>
    </source>
</evidence>
<name>A0ABX2VC35_9BACL</name>
<dbReference type="PROSITE" id="PS51257">
    <property type="entry name" value="PROKAR_LIPOPROTEIN"/>
    <property type="match status" value="1"/>
</dbReference>
<feature type="domain" description="DUF2268" evidence="1">
    <location>
        <begin position="119"/>
        <end position="303"/>
    </location>
</feature>
<dbReference type="InterPro" id="IPR018728">
    <property type="entry name" value="DUF2268"/>
</dbReference>
<gene>
    <name evidence="2" type="ORF">A3783_07665</name>
</gene>
<dbReference type="Proteomes" id="UP000078447">
    <property type="component" value="Unassembled WGS sequence"/>
</dbReference>
<accession>A0ABX2VC35</accession>
<evidence type="ECO:0000313" key="2">
    <source>
        <dbReference type="EMBL" id="OAN15800.1"/>
    </source>
</evidence>
<dbReference type="Pfam" id="PF10026">
    <property type="entry name" value="DUF2268"/>
    <property type="match status" value="1"/>
</dbReference>
<comment type="caution">
    <text evidence="2">The sequence shown here is derived from an EMBL/GenBank/DDBJ whole genome shotgun (WGS) entry which is preliminary data.</text>
</comment>
<sequence length="314" mass="35561">MKRLLIGMTVASLLAGCSSTPEAEKVKPPGLTFKQDEQTIKIIPLYDEYQSYVDATLKEPTENGALFEKHVLAAKHKWIEKEKLTDTYTDRRIYEIPTDNVEELNKTIAYLKKHQDSIHQQIKKSLQTSIKALPRTEKLTVFVAPYNVHNAADIQRFGGVSGFASGKNMFTLYLAKDFSTDTLANSVAHEYHHTVAFESITHDSMFNGIMLEGEADMFAAQVYPKGKTETTEPLLDHTLENLLTHVNNNAVTEDDLRFGNYDKQIPPLAKYTLGFMIMTDFIQKNPDVPVAKWTQMPPADILEKTDYAKKLTIR</sequence>
<reference evidence="2 3" key="1">
    <citation type="submission" date="2016-03" db="EMBL/GenBank/DDBJ databases">
        <authorList>
            <person name="Cho S.-Y."/>
            <person name="Lim S."/>
            <person name="Kim H."/>
            <person name="Soh E.H."/>
            <person name="Moon J.S."/>
        </authorList>
    </citation>
    <scope>NUCLEOTIDE SEQUENCE [LARGE SCALE GENOMIC DNA]</scope>
    <source>
        <strain evidence="2 3">KCTC 3810</strain>
    </source>
</reference>
<protein>
    <recommendedName>
        <fullName evidence="1">DUF2268 domain-containing protein</fullName>
    </recommendedName>
</protein>
<organism evidence="2 3">
    <name type="scientific">Exiguobacterium undae</name>
    <dbReference type="NCBI Taxonomy" id="169177"/>
    <lineage>
        <taxon>Bacteria</taxon>
        <taxon>Bacillati</taxon>
        <taxon>Bacillota</taxon>
        <taxon>Bacilli</taxon>
        <taxon>Bacillales</taxon>
        <taxon>Bacillales Family XII. Incertae Sedis</taxon>
        <taxon>Exiguobacterium</taxon>
    </lineage>
</organism>
<dbReference type="EMBL" id="LVVL01000001">
    <property type="protein sequence ID" value="OAN15800.1"/>
    <property type="molecule type" value="Genomic_DNA"/>
</dbReference>
<proteinExistence type="predicted"/>